<evidence type="ECO:0000256" key="12">
    <source>
        <dbReference type="ARBA" id="ARBA00022824"/>
    </source>
</evidence>
<evidence type="ECO:0000256" key="20">
    <source>
        <dbReference type="ARBA" id="ARBA00033328"/>
    </source>
</evidence>
<keyword evidence="17" id="KW-0325">Glycoprotein</keyword>
<evidence type="ECO:0000256" key="9">
    <source>
        <dbReference type="ARBA" id="ARBA00022723"/>
    </source>
</evidence>
<evidence type="ECO:0000256" key="11">
    <source>
        <dbReference type="ARBA" id="ARBA00022801"/>
    </source>
</evidence>
<dbReference type="Pfam" id="PF04389">
    <property type="entry name" value="Peptidase_M28"/>
    <property type="match status" value="1"/>
</dbReference>
<keyword evidence="6" id="KW-0964">Secreted</keyword>
<dbReference type="PANTHER" id="PTHR12053:SF3">
    <property type="entry name" value="CARBOXYPEPTIDASE Q"/>
    <property type="match status" value="1"/>
</dbReference>
<organism evidence="22">
    <name type="scientific">uncultured marine thaumarchaeote AD1000_39_D08</name>
    <dbReference type="NCBI Taxonomy" id="1455913"/>
    <lineage>
        <taxon>Archaea</taxon>
        <taxon>Nitrososphaerota</taxon>
        <taxon>environmental samples</taxon>
    </lineage>
</organism>
<keyword evidence="13" id="KW-0862">Zinc</keyword>
<feature type="domain" description="Peptidase M28" evidence="21">
    <location>
        <begin position="317"/>
        <end position="510"/>
    </location>
</feature>
<evidence type="ECO:0000256" key="3">
    <source>
        <dbReference type="ARBA" id="ARBA00004555"/>
    </source>
</evidence>
<evidence type="ECO:0000256" key="14">
    <source>
        <dbReference type="ARBA" id="ARBA00023034"/>
    </source>
</evidence>
<evidence type="ECO:0000313" key="22">
    <source>
        <dbReference type="EMBL" id="AIE93698.1"/>
    </source>
</evidence>
<keyword evidence="8" id="KW-0645">Protease</keyword>
<keyword evidence="9" id="KW-0479">Metal-binding</keyword>
<dbReference type="SUPFAM" id="SSF53187">
    <property type="entry name" value="Zn-dependent exopeptidases"/>
    <property type="match status" value="1"/>
</dbReference>
<dbReference type="AlphaFoldDB" id="A0A075FQZ2"/>
<comment type="subcellular location">
    <subcellularLocation>
        <location evidence="1">Endoplasmic reticulum</location>
    </subcellularLocation>
    <subcellularLocation>
        <location evidence="3">Golgi apparatus</location>
    </subcellularLocation>
    <subcellularLocation>
        <location evidence="2">Lysosome</location>
    </subcellularLocation>
    <subcellularLocation>
        <location evidence="4">Secreted</location>
    </subcellularLocation>
</comment>
<evidence type="ECO:0000256" key="13">
    <source>
        <dbReference type="ARBA" id="ARBA00022833"/>
    </source>
</evidence>
<dbReference type="EMBL" id="KF900402">
    <property type="protein sequence ID" value="AIE93698.1"/>
    <property type="molecule type" value="Genomic_DNA"/>
</dbReference>
<name>A0A075FQZ2_9ARCH</name>
<evidence type="ECO:0000256" key="17">
    <source>
        <dbReference type="ARBA" id="ARBA00023180"/>
    </source>
</evidence>
<dbReference type="InterPro" id="IPR007484">
    <property type="entry name" value="Peptidase_M28"/>
</dbReference>
<comment type="subunit">
    <text evidence="19">Homodimer. The monomeric form is inactive while the homodimer is active.</text>
</comment>
<dbReference type="PANTHER" id="PTHR12053">
    <property type="entry name" value="PROTEASE FAMILY M28 PLASMA GLUTAMATE CARBOXYPEPTIDASE-RELATED"/>
    <property type="match status" value="1"/>
</dbReference>
<keyword evidence="11" id="KW-0378">Hydrolase</keyword>
<evidence type="ECO:0000256" key="6">
    <source>
        <dbReference type="ARBA" id="ARBA00022525"/>
    </source>
</evidence>
<evidence type="ECO:0000256" key="7">
    <source>
        <dbReference type="ARBA" id="ARBA00022645"/>
    </source>
</evidence>
<evidence type="ECO:0000256" key="18">
    <source>
        <dbReference type="ARBA" id="ARBA00023228"/>
    </source>
</evidence>
<proteinExistence type="predicted"/>
<keyword evidence="12" id="KW-0256">Endoplasmic reticulum</keyword>
<evidence type="ECO:0000256" key="1">
    <source>
        <dbReference type="ARBA" id="ARBA00004240"/>
    </source>
</evidence>
<sequence length="531" mass="58202">MAKRRVRAASAVTAIGMLLVGAIVLASGGLRAAGQRSESEIIQAIREEGFARSQAMETVSWLSDVFGPRVTGTPAIESAKDWTAERLRAWGLDVSEERFQYGRGWSLERFHAHLIEPQVMPIIGYPRAWTTSTNGTVTADVVRILIQSQDDVEQYRGTLADKIILMQPTRTVAMLEEDLVLRMDEALLDEATRPVEGASQQQGSGGTGARIEDYVNDFLLEEGIVALLDRGSDVSFVGGAPSGGQLVWPTQRTDGGTVFVGAGGSRAIDATPVVPTATIAVEHYNRMVRLLDQGVPVRVEINIQTRFHEEVRPNGFNLIGELPGTDLANEVVLLGAHFDSTHASTGATDNAAGVAAMMEALRILQVVKAQPRRTVRVVLWGGEEQGLLGSRAYVARHYGGSQSPTPEHASVAAYFNLDNGAGRIRGIWRQGNEAIEPVFREWMRDLADLEVTTVGRRSTRGTDHVSFDEVGLPGFQFMQDRLEYNSRTHHSNMDVYDRVQRDDLLQMSVVAAIFAYRAAMLGELPPRKELR</sequence>
<protein>
    <recommendedName>
        <fullName evidence="5">Carboxypeptidase Q</fullName>
    </recommendedName>
    <alternativeName>
        <fullName evidence="20">Plasma glutamate carboxypeptidase</fullName>
    </alternativeName>
</protein>
<keyword evidence="15" id="KW-0482">Metalloprotease</keyword>
<dbReference type="GO" id="GO:0004180">
    <property type="term" value="F:carboxypeptidase activity"/>
    <property type="evidence" value="ECO:0007669"/>
    <property type="project" value="UniProtKB-KW"/>
</dbReference>
<reference evidence="22" key="1">
    <citation type="journal article" date="2014" name="Genome Biol. Evol.">
        <title>Pangenome evidence for extensive interdomain horizontal transfer affecting lineage core and shell genes in uncultured planktonic thaumarchaeota and euryarchaeota.</title>
        <authorList>
            <person name="Deschamps P."/>
            <person name="Zivanovic Y."/>
            <person name="Moreira D."/>
            <person name="Rodriguez-Valera F."/>
            <person name="Lopez-Garcia P."/>
        </authorList>
    </citation>
    <scope>NUCLEOTIDE SEQUENCE</scope>
</reference>
<evidence type="ECO:0000256" key="5">
    <source>
        <dbReference type="ARBA" id="ARBA00014116"/>
    </source>
</evidence>
<keyword evidence="14" id="KW-0333">Golgi apparatus</keyword>
<keyword evidence="10" id="KW-0732">Signal</keyword>
<dbReference type="GO" id="GO:0070573">
    <property type="term" value="F:metallodipeptidase activity"/>
    <property type="evidence" value="ECO:0007669"/>
    <property type="project" value="InterPro"/>
</dbReference>
<evidence type="ECO:0000256" key="8">
    <source>
        <dbReference type="ARBA" id="ARBA00022670"/>
    </source>
</evidence>
<evidence type="ECO:0000256" key="19">
    <source>
        <dbReference type="ARBA" id="ARBA00025833"/>
    </source>
</evidence>
<evidence type="ECO:0000256" key="10">
    <source>
        <dbReference type="ARBA" id="ARBA00022729"/>
    </source>
</evidence>
<evidence type="ECO:0000256" key="16">
    <source>
        <dbReference type="ARBA" id="ARBA00023145"/>
    </source>
</evidence>
<keyword evidence="16" id="KW-0865">Zymogen</keyword>
<dbReference type="GO" id="GO:0046872">
    <property type="term" value="F:metal ion binding"/>
    <property type="evidence" value="ECO:0007669"/>
    <property type="project" value="UniProtKB-KW"/>
</dbReference>
<dbReference type="InterPro" id="IPR039866">
    <property type="entry name" value="CPQ"/>
</dbReference>
<evidence type="ECO:0000259" key="21">
    <source>
        <dbReference type="Pfam" id="PF04389"/>
    </source>
</evidence>
<accession>A0A075FQZ2</accession>
<dbReference type="GO" id="GO:0005576">
    <property type="term" value="C:extracellular region"/>
    <property type="evidence" value="ECO:0007669"/>
    <property type="project" value="UniProtKB-SubCell"/>
</dbReference>
<evidence type="ECO:0000256" key="15">
    <source>
        <dbReference type="ARBA" id="ARBA00023049"/>
    </source>
</evidence>
<dbReference type="GO" id="GO:0006508">
    <property type="term" value="P:proteolysis"/>
    <property type="evidence" value="ECO:0007669"/>
    <property type="project" value="UniProtKB-KW"/>
</dbReference>
<evidence type="ECO:0000256" key="2">
    <source>
        <dbReference type="ARBA" id="ARBA00004371"/>
    </source>
</evidence>
<keyword evidence="7" id="KW-0121">Carboxypeptidase</keyword>
<keyword evidence="18" id="KW-0458">Lysosome</keyword>
<evidence type="ECO:0000256" key="4">
    <source>
        <dbReference type="ARBA" id="ARBA00004613"/>
    </source>
</evidence>
<dbReference type="Gene3D" id="3.40.630.10">
    <property type="entry name" value="Zn peptidases"/>
    <property type="match status" value="2"/>
</dbReference>
<dbReference type="GO" id="GO:0005764">
    <property type="term" value="C:lysosome"/>
    <property type="evidence" value="ECO:0007669"/>
    <property type="project" value="UniProtKB-SubCell"/>
</dbReference>